<dbReference type="InterPro" id="IPR003738">
    <property type="entry name" value="SRAP"/>
</dbReference>
<sequence>MCGRYSLTTDAATLAEHFQVLRPIRFQPSYNIAPSRKILTVVEPDDGSRKAVNLFWGLVPSWAKDSKNSSHLINARMETIREKPSFRSAFKHRRCLIPADGFYEWEHRNGKQAFHIHRDNRQPFAFAGLWEQWQHETQTLYSCTIITTAANALMQPIHERMPVIISPEHYHDWLNKAADADDAYRLLDHPAYTNMVATPVGNWVNNPQHDDDRCMQALSNESFQFQ</sequence>
<comment type="caution">
    <text evidence="9">The sequence shown here is derived from an EMBL/GenBank/DDBJ whole genome shotgun (WGS) entry which is preliminary data.</text>
</comment>
<keyword evidence="3" id="KW-0227">DNA damage</keyword>
<dbReference type="EC" id="3.4.-.-" evidence="8"/>
<evidence type="ECO:0000256" key="6">
    <source>
        <dbReference type="ARBA" id="ARBA00023125"/>
    </source>
</evidence>
<dbReference type="PANTHER" id="PTHR13604">
    <property type="entry name" value="DC12-RELATED"/>
    <property type="match status" value="1"/>
</dbReference>
<dbReference type="Pfam" id="PF02586">
    <property type="entry name" value="SRAP"/>
    <property type="match status" value="1"/>
</dbReference>
<organism evidence="9 10">
    <name type="scientific">Methylomonas koyamae</name>
    <dbReference type="NCBI Taxonomy" id="702114"/>
    <lineage>
        <taxon>Bacteria</taxon>
        <taxon>Pseudomonadati</taxon>
        <taxon>Pseudomonadota</taxon>
        <taxon>Gammaproteobacteria</taxon>
        <taxon>Methylococcales</taxon>
        <taxon>Methylococcaceae</taxon>
        <taxon>Methylomonas</taxon>
    </lineage>
</organism>
<reference evidence="9 10" key="1">
    <citation type="submission" date="2016-03" db="EMBL/GenBank/DDBJ databases">
        <authorList>
            <person name="Ploux O."/>
        </authorList>
    </citation>
    <scope>NUCLEOTIDE SEQUENCE [LARGE SCALE GENOMIC DNA]</scope>
    <source>
        <strain evidence="9 10">R-45378</strain>
    </source>
</reference>
<name>A0A177NM89_9GAMM</name>
<evidence type="ECO:0000256" key="5">
    <source>
        <dbReference type="ARBA" id="ARBA00023124"/>
    </source>
</evidence>
<evidence type="ECO:0000313" key="9">
    <source>
        <dbReference type="EMBL" id="OAI18309.1"/>
    </source>
</evidence>
<dbReference type="Gene3D" id="3.90.1680.10">
    <property type="entry name" value="SOS response associated peptidase-like"/>
    <property type="match status" value="1"/>
</dbReference>
<evidence type="ECO:0000256" key="2">
    <source>
        <dbReference type="ARBA" id="ARBA00022670"/>
    </source>
</evidence>
<keyword evidence="2 8" id="KW-0645">Protease</keyword>
<dbReference type="EMBL" id="LUUJ01000059">
    <property type="protein sequence ID" value="OAI18309.1"/>
    <property type="molecule type" value="Genomic_DNA"/>
</dbReference>
<evidence type="ECO:0000256" key="3">
    <source>
        <dbReference type="ARBA" id="ARBA00022763"/>
    </source>
</evidence>
<dbReference type="RefSeq" id="WP_064040012.1">
    <property type="nucleotide sequence ID" value="NZ_LUUJ01000059.1"/>
</dbReference>
<accession>A0A177NM89</accession>
<dbReference type="SUPFAM" id="SSF143081">
    <property type="entry name" value="BB1717-like"/>
    <property type="match status" value="1"/>
</dbReference>
<dbReference type="Proteomes" id="UP000077857">
    <property type="component" value="Unassembled WGS sequence"/>
</dbReference>
<gene>
    <name evidence="9" type="ORF">A1507_09690</name>
</gene>
<proteinExistence type="inferred from homology"/>
<comment type="similarity">
    <text evidence="1 8">Belongs to the SOS response-associated peptidase family.</text>
</comment>
<dbReference type="GO" id="GO:0106300">
    <property type="term" value="P:protein-DNA covalent cross-linking repair"/>
    <property type="evidence" value="ECO:0007669"/>
    <property type="project" value="InterPro"/>
</dbReference>
<keyword evidence="7" id="KW-0456">Lyase</keyword>
<evidence type="ECO:0000313" key="10">
    <source>
        <dbReference type="Proteomes" id="UP000077857"/>
    </source>
</evidence>
<keyword evidence="6" id="KW-0238">DNA-binding</keyword>
<dbReference type="AlphaFoldDB" id="A0A177NM89"/>
<protein>
    <recommendedName>
        <fullName evidence="8">Abasic site processing protein</fullName>
        <ecNumber evidence="8">3.4.-.-</ecNumber>
    </recommendedName>
</protein>
<evidence type="ECO:0000256" key="4">
    <source>
        <dbReference type="ARBA" id="ARBA00022801"/>
    </source>
</evidence>
<dbReference type="GO" id="GO:0008233">
    <property type="term" value="F:peptidase activity"/>
    <property type="evidence" value="ECO:0007669"/>
    <property type="project" value="UniProtKB-KW"/>
</dbReference>
<dbReference type="GO" id="GO:0016829">
    <property type="term" value="F:lyase activity"/>
    <property type="evidence" value="ECO:0007669"/>
    <property type="project" value="UniProtKB-KW"/>
</dbReference>
<dbReference type="GO" id="GO:0003697">
    <property type="term" value="F:single-stranded DNA binding"/>
    <property type="evidence" value="ECO:0007669"/>
    <property type="project" value="InterPro"/>
</dbReference>
<dbReference type="InterPro" id="IPR036590">
    <property type="entry name" value="SRAP-like"/>
</dbReference>
<keyword evidence="4 8" id="KW-0378">Hydrolase</keyword>
<evidence type="ECO:0000256" key="8">
    <source>
        <dbReference type="RuleBase" id="RU364100"/>
    </source>
</evidence>
<evidence type="ECO:0000256" key="7">
    <source>
        <dbReference type="ARBA" id="ARBA00023239"/>
    </source>
</evidence>
<dbReference type="PANTHER" id="PTHR13604:SF0">
    <property type="entry name" value="ABASIC SITE PROCESSING PROTEIN HMCES"/>
    <property type="match status" value="1"/>
</dbReference>
<evidence type="ECO:0000256" key="1">
    <source>
        <dbReference type="ARBA" id="ARBA00008136"/>
    </source>
</evidence>
<keyword evidence="5" id="KW-0190">Covalent protein-DNA linkage</keyword>
<dbReference type="GO" id="GO:0006508">
    <property type="term" value="P:proteolysis"/>
    <property type="evidence" value="ECO:0007669"/>
    <property type="project" value="UniProtKB-KW"/>
</dbReference>
<dbReference type="OrthoDB" id="6192129at2"/>